<dbReference type="Pfam" id="PF04650">
    <property type="entry name" value="YSIRK_signal"/>
    <property type="match status" value="1"/>
</dbReference>
<dbReference type="EMBL" id="AEVB01000006">
    <property type="protein sequence ID" value="EFW89547.1"/>
    <property type="molecule type" value="Genomic_DNA"/>
</dbReference>
<gene>
    <name evidence="3" type="ORF">HMPREF0819_0155</name>
</gene>
<accession>E8JMD2</accession>
<dbReference type="AlphaFoldDB" id="E8JMD2"/>
<dbReference type="NCBIfam" id="TIGR01168">
    <property type="entry name" value="YSIRK_signal"/>
    <property type="match status" value="1"/>
</dbReference>
<dbReference type="HOGENOM" id="CLU_1593612_0_0_9"/>
<dbReference type="Proteomes" id="UP000005699">
    <property type="component" value="Unassembled WGS sequence"/>
</dbReference>
<comment type="caution">
    <text evidence="3">The sequence shown here is derived from an EMBL/GenBank/DDBJ whole genome shotgun (WGS) entry which is preliminary data.</text>
</comment>
<reference evidence="3 4" key="1">
    <citation type="submission" date="2010-12" db="EMBL/GenBank/DDBJ databases">
        <authorList>
            <person name="Muzny D."/>
            <person name="Qin X."/>
            <person name="Deng J."/>
            <person name="Jiang H."/>
            <person name="Liu Y."/>
            <person name="Qu J."/>
            <person name="Song X.-Z."/>
            <person name="Zhang L."/>
            <person name="Thornton R."/>
            <person name="Coyle M."/>
            <person name="Francisco L."/>
            <person name="Jackson L."/>
            <person name="Javaid M."/>
            <person name="Korchina V."/>
            <person name="Kovar C."/>
            <person name="Mata R."/>
            <person name="Mathew T."/>
            <person name="Ngo R."/>
            <person name="Nguyen L."/>
            <person name="Nguyen N."/>
            <person name="Okwuonu G."/>
            <person name="Ongeri F."/>
            <person name="Pham C."/>
            <person name="Simmons D."/>
            <person name="Wilczek-Boney K."/>
            <person name="Hale W."/>
            <person name="Jakkamsetti A."/>
            <person name="Pham P."/>
            <person name="Ruth R."/>
            <person name="San Lucas F."/>
            <person name="Warren J."/>
            <person name="Zhang J."/>
            <person name="Zhao Z."/>
            <person name="Zhou C."/>
            <person name="Zhu D."/>
            <person name="Lee S."/>
            <person name="Bess C."/>
            <person name="Blankenburg K."/>
            <person name="Forbes L."/>
            <person name="Fu Q."/>
            <person name="Gubbala S."/>
            <person name="Hirani K."/>
            <person name="Jayaseelan J.C."/>
            <person name="Lara F."/>
            <person name="Munidasa M."/>
            <person name="Palculict T."/>
            <person name="Patil S."/>
            <person name="Pu L.-L."/>
            <person name="Saada N."/>
            <person name="Tang L."/>
            <person name="Weissenberger G."/>
            <person name="Zhu Y."/>
            <person name="Hemphill L."/>
            <person name="Shang Y."/>
            <person name="Youmans B."/>
            <person name="Ayvaz T."/>
            <person name="Ross M."/>
            <person name="Santibanez J."/>
            <person name="Aqrawi P."/>
            <person name="Gross S."/>
            <person name="Joshi V."/>
            <person name="Fowler G."/>
            <person name="Nazareth L."/>
            <person name="Reid J."/>
            <person name="Worley K."/>
            <person name="Petrosino J."/>
            <person name="Highlander S."/>
            <person name="Gibbs R."/>
        </authorList>
    </citation>
    <scope>NUCLEOTIDE SEQUENCE [LARGE SCALE GENOMIC DNA]</scope>
    <source>
        <strain evidence="3 4">ATCC 9812</strain>
    </source>
</reference>
<evidence type="ECO:0000313" key="4">
    <source>
        <dbReference type="Proteomes" id="UP000005699"/>
    </source>
</evidence>
<evidence type="ECO:0000259" key="2">
    <source>
        <dbReference type="Pfam" id="PF04650"/>
    </source>
</evidence>
<evidence type="ECO:0000256" key="1">
    <source>
        <dbReference type="ARBA" id="ARBA00022729"/>
    </source>
</evidence>
<protein>
    <submittedName>
        <fullName evidence="3">Gram-positive signal peptide protein, YSIRK family</fullName>
    </submittedName>
</protein>
<sequence length="167" mass="18503">MQNFFGGLFMGKKERLSLRKYKVGLVSVLIVTVFLAGHVAADEVNSAVQLNQVGTEQVVQVVDSSQAVDETQVELATEQTSEVSSQTVNQDGLNLSDNQEASLPTENEVADSTQDKVSTVSIKHLTRHHSKKQVKLNNQKLHKVLIQMSKSRFQRFGRAAIKVKELL</sequence>
<evidence type="ECO:0000313" key="3">
    <source>
        <dbReference type="EMBL" id="EFW89547.1"/>
    </source>
</evidence>
<name>E8JMD2_STREI</name>
<keyword evidence="1" id="KW-0732">Signal</keyword>
<organism evidence="3 4">
    <name type="scientific">Streptococcus equinus ATCC 9812</name>
    <dbReference type="NCBI Taxonomy" id="525379"/>
    <lineage>
        <taxon>Bacteria</taxon>
        <taxon>Bacillati</taxon>
        <taxon>Bacillota</taxon>
        <taxon>Bacilli</taxon>
        <taxon>Lactobacillales</taxon>
        <taxon>Streptococcaceae</taxon>
        <taxon>Streptococcus</taxon>
    </lineage>
</organism>
<proteinExistence type="predicted"/>
<dbReference type="InterPro" id="IPR005877">
    <property type="entry name" value="YSIRK_signal_dom"/>
</dbReference>
<feature type="domain" description="YSIRK Gram-positive signal peptide" evidence="2">
    <location>
        <begin position="12"/>
        <end position="35"/>
    </location>
</feature>